<dbReference type="EMBL" id="JBHTBR010000002">
    <property type="protein sequence ID" value="MFC7290844.1"/>
    <property type="molecule type" value="Genomic_DNA"/>
</dbReference>
<organism evidence="2 3">
    <name type="scientific">Hirschia litorea</name>
    <dbReference type="NCBI Taxonomy" id="1199156"/>
    <lineage>
        <taxon>Bacteria</taxon>
        <taxon>Pseudomonadati</taxon>
        <taxon>Pseudomonadota</taxon>
        <taxon>Alphaproteobacteria</taxon>
        <taxon>Hyphomonadales</taxon>
        <taxon>Hyphomonadaceae</taxon>
        <taxon>Hirschia</taxon>
    </lineage>
</organism>
<feature type="signal peptide" evidence="1">
    <location>
        <begin position="1"/>
        <end position="28"/>
    </location>
</feature>
<evidence type="ECO:0000313" key="2">
    <source>
        <dbReference type="EMBL" id="MFC7290844.1"/>
    </source>
</evidence>
<dbReference type="RefSeq" id="WP_382166048.1">
    <property type="nucleotide sequence ID" value="NZ_JBHTBR010000002.1"/>
</dbReference>
<proteinExistence type="predicted"/>
<name>A0ABW2IIF5_9PROT</name>
<dbReference type="Proteomes" id="UP001596492">
    <property type="component" value="Unassembled WGS sequence"/>
</dbReference>
<feature type="chain" id="PRO_5047029633" evidence="1">
    <location>
        <begin position="29"/>
        <end position="158"/>
    </location>
</feature>
<comment type="caution">
    <text evidence="2">The sequence shown here is derived from an EMBL/GenBank/DDBJ whole genome shotgun (WGS) entry which is preliminary data.</text>
</comment>
<gene>
    <name evidence="2" type="ORF">ACFQS8_04400</name>
</gene>
<keyword evidence="3" id="KW-1185">Reference proteome</keyword>
<protein>
    <submittedName>
        <fullName evidence="2">Excinuclease ATPase</fullName>
    </submittedName>
</protein>
<accession>A0ABW2IIF5</accession>
<evidence type="ECO:0000313" key="3">
    <source>
        <dbReference type="Proteomes" id="UP001596492"/>
    </source>
</evidence>
<sequence length="158" mass="16884">MTTMMKKAISCLGALALAATITAPSAHAKSEVQLYSIEELLASNDFQTRLGDFQFSFGDYVIGKPLGIANVKRSTNGITKSDKAACEWAMISALLALKEEAQNLNGIAVQGIQSTITGTDYVSATHYQCMSGHTNSRVYLKGTIVGLLDDTNSSIDQQ</sequence>
<keyword evidence="1" id="KW-0732">Signal</keyword>
<reference evidence="3" key="1">
    <citation type="journal article" date="2019" name="Int. J. Syst. Evol. Microbiol.">
        <title>The Global Catalogue of Microorganisms (GCM) 10K type strain sequencing project: providing services to taxonomists for standard genome sequencing and annotation.</title>
        <authorList>
            <consortium name="The Broad Institute Genomics Platform"/>
            <consortium name="The Broad Institute Genome Sequencing Center for Infectious Disease"/>
            <person name="Wu L."/>
            <person name="Ma J."/>
        </authorList>
    </citation>
    <scope>NUCLEOTIDE SEQUENCE [LARGE SCALE GENOMIC DNA]</scope>
    <source>
        <strain evidence="3">CCUG 51308</strain>
    </source>
</reference>
<evidence type="ECO:0000256" key="1">
    <source>
        <dbReference type="SAM" id="SignalP"/>
    </source>
</evidence>